<comment type="caution">
    <text evidence="1">The sequence shown here is derived from an EMBL/GenBank/DDBJ whole genome shotgun (WGS) entry which is preliminary data.</text>
</comment>
<proteinExistence type="predicted"/>
<protein>
    <submittedName>
        <fullName evidence="1">Uncharacterized protein</fullName>
    </submittedName>
</protein>
<sequence length="69" mass="8208">MIVLRQISDESDKDDEFEFIIVKRKKVKIMSPIDNQLRRDDFITGKIEIEELEPSLDKIAQEQNDDEEK</sequence>
<dbReference type="AlphaFoldDB" id="A0A397T574"/>
<accession>A0A397T574</accession>
<evidence type="ECO:0000313" key="2">
    <source>
        <dbReference type="Proteomes" id="UP000265703"/>
    </source>
</evidence>
<gene>
    <name evidence="1" type="ORF">C1645_823513</name>
</gene>
<dbReference type="Proteomes" id="UP000265703">
    <property type="component" value="Unassembled WGS sequence"/>
</dbReference>
<name>A0A397T574_9GLOM</name>
<dbReference type="EMBL" id="QKYT01000185">
    <property type="protein sequence ID" value="RIA90291.1"/>
    <property type="molecule type" value="Genomic_DNA"/>
</dbReference>
<keyword evidence="2" id="KW-1185">Reference proteome</keyword>
<reference evidence="1 2" key="1">
    <citation type="submission" date="2018-06" db="EMBL/GenBank/DDBJ databases">
        <title>Comparative genomics reveals the genomic features of Rhizophagus irregularis, R. cerebriforme, R. diaphanum and Gigaspora rosea, and their symbiotic lifestyle signature.</title>
        <authorList>
            <person name="Morin E."/>
            <person name="San Clemente H."/>
            <person name="Chen E.C.H."/>
            <person name="De La Providencia I."/>
            <person name="Hainaut M."/>
            <person name="Kuo A."/>
            <person name="Kohler A."/>
            <person name="Murat C."/>
            <person name="Tang N."/>
            <person name="Roy S."/>
            <person name="Loubradou J."/>
            <person name="Henrissat B."/>
            <person name="Grigoriev I.V."/>
            <person name="Corradi N."/>
            <person name="Roux C."/>
            <person name="Martin F.M."/>
        </authorList>
    </citation>
    <scope>NUCLEOTIDE SEQUENCE [LARGE SCALE GENOMIC DNA]</scope>
    <source>
        <strain evidence="1 2">DAOM 227022</strain>
    </source>
</reference>
<evidence type="ECO:0000313" key="1">
    <source>
        <dbReference type="EMBL" id="RIA90291.1"/>
    </source>
</evidence>
<organism evidence="1 2">
    <name type="scientific">Glomus cerebriforme</name>
    <dbReference type="NCBI Taxonomy" id="658196"/>
    <lineage>
        <taxon>Eukaryota</taxon>
        <taxon>Fungi</taxon>
        <taxon>Fungi incertae sedis</taxon>
        <taxon>Mucoromycota</taxon>
        <taxon>Glomeromycotina</taxon>
        <taxon>Glomeromycetes</taxon>
        <taxon>Glomerales</taxon>
        <taxon>Glomeraceae</taxon>
        <taxon>Glomus</taxon>
    </lineage>
</organism>